<feature type="site" description="Lowers pKa of active site Tyr" evidence="6">
    <location>
        <position position="67"/>
    </location>
</feature>
<dbReference type="PROSITE" id="PS00063">
    <property type="entry name" value="ALDOKETO_REDUCTASE_3"/>
    <property type="match status" value="1"/>
</dbReference>
<reference evidence="8" key="1">
    <citation type="journal article" date="2022" name="bioRxiv">
        <title>Sequencing and chromosome-scale assembly of the giantPleurodeles waltlgenome.</title>
        <authorList>
            <person name="Brown T."/>
            <person name="Elewa A."/>
            <person name="Iarovenko S."/>
            <person name="Subramanian E."/>
            <person name="Araus A.J."/>
            <person name="Petzold A."/>
            <person name="Susuki M."/>
            <person name="Suzuki K.-i.T."/>
            <person name="Hayashi T."/>
            <person name="Toyoda A."/>
            <person name="Oliveira C."/>
            <person name="Osipova E."/>
            <person name="Leigh N.D."/>
            <person name="Simon A."/>
            <person name="Yun M.H."/>
        </authorList>
    </citation>
    <scope>NUCLEOTIDE SEQUENCE</scope>
    <source>
        <strain evidence="8">20211129_DDA</strain>
        <tissue evidence="8">Liver</tissue>
    </source>
</reference>
<evidence type="ECO:0000313" key="8">
    <source>
        <dbReference type="EMBL" id="KAJ1106107.1"/>
    </source>
</evidence>
<dbReference type="Pfam" id="PF00248">
    <property type="entry name" value="Aldo_ket_red"/>
    <property type="match status" value="1"/>
</dbReference>
<comment type="similarity">
    <text evidence="1">Belongs to the aldo/keto reductase family.</text>
</comment>
<dbReference type="CDD" id="cd19136">
    <property type="entry name" value="AKR_DrGR-like"/>
    <property type="match status" value="1"/>
</dbReference>
<dbReference type="PROSITE" id="PS00798">
    <property type="entry name" value="ALDOKETO_REDUCTASE_1"/>
    <property type="match status" value="1"/>
</dbReference>
<proteinExistence type="inferred from homology"/>
<organism evidence="8 9">
    <name type="scientific">Pleurodeles waltl</name>
    <name type="common">Iberian ribbed newt</name>
    <dbReference type="NCBI Taxonomy" id="8319"/>
    <lineage>
        <taxon>Eukaryota</taxon>
        <taxon>Metazoa</taxon>
        <taxon>Chordata</taxon>
        <taxon>Craniata</taxon>
        <taxon>Vertebrata</taxon>
        <taxon>Euteleostomi</taxon>
        <taxon>Amphibia</taxon>
        <taxon>Batrachia</taxon>
        <taxon>Caudata</taxon>
        <taxon>Salamandroidea</taxon>
        <taxon>Salamandridae</taxon>
        <taxon>Pleurodelinae</taxon>
        <taxon>Pleurodeles</taxon>
    </lineage>
</organism>
<dbReference type="PIRSF" id="PIRSF000097">
    <property type="entry name" value="AKR"/>
    <property type="match status" value="1"/>
</dbReference>
<dbReference type="PANTHER" id="PTHR43827">
    <property type="entry name" value="2,5-DIKETO-D-GLUCONIC ACID REDUCTASE"/>
    <property type="match status" value="1"/>
</dbReference>
<dbReference type="InterPro" id="IPR018170">
    <property type="entry name" value="Aldo/ket_reductase_CS"/>
</dbReference>
<comment type="caution">
    <text evidence="8">The sequence shown here is derived from an EMBL/GenBank/DDBJ whole genome shotgun (WGS) entry which is preliminary data.</text>
</comment>
<sequence length="273" mass="30972">MPLVGLGTFRIQGYSTIYSTLDAALRCGYRSIDTAAVYGNEADIGKALKELLPLHGLTRQDIFLTSKLAPRDHGEEAEGAARRSLQALDLDYLDLYLIHWPGKQGWKSDDLRNPECRRRSWEALEKMNSAGILRSIGVSNYTEEHLKELLAVCRVRPAVLQVEYHPELAQRDLLRFCQSAGIHLQAYTSLGSGHLIQRQEVQAVAARYNRTASQVLLRWALQREVGVIPKSTNPERIVENFQLFDFELSPQDLEKLDAMHCDKHYCWDPKGVV</sequence>
<dbReference type="InterPro" id="IPR036812">
    <property type="entry name" value="NAD(P)_OxRdtase_dom_sf"/>
</dbReference>
<feature type="domain" description="NADP-dependent oxidoreductase" evidence="7">
    <location>
        <begin position="5"/>
        <end position="258"/>
    </location>
</feature>
<evidence type="ECO:0000256" key="6">
    <source>
        <dbReference type="PIRSR" id="PIRSR000097-3"/>
    </source>
</evidence>
<dbReference type="InterPro" id="IPR023210">
    <property type="entry name" value="NADP_OxRdtase_dom"/>
</dbReference>
<dbReference type="PANTHER" id="PTHR43827:SF3">
    <property type="entry name" value="NADP-DEPENDENT OXIDOREDUCTASE DOMAIN-CONTAINING PROTEIN"/>
    <property type="match status" value="1"/>
</dbReference>
<keyword evidence="3" id="KW-0560">Oxidoreductase</keyword>
<evidence type="ECO:0000256" key="2">
    <source>
        <dbReference type="ARBA" id="ARBA00022857"/>
    </source>
</evidence>
<feature type="active site" description="Proton donor" evidence="4">
    <location>
        <position position="38"/>
    </location>
</feature>
<name>A0AAV7MRD2_PLEWA</name>
<dbReference type="Gene3D" id="3.20.20.100">
    <property type="entry name" value="NADP-dependent oxidoreductase domain"/>
    <property type="match status" value="1"/>
</dbReference>
<evidence type="ECO:0000256" key="5">
    <source>
        <dbReference type="PIRSR" id="PIRSR000097-2"/>
    </source>
</evidence>
<dbReference type="InterPro" id="IPR020471">
    <property type="entry name" value="AKR"/>
</dbReference>
<evidence type="ECO:0000256" key="3">
    <source>
        <dbReference type="ARBA" id="ARBA00023002"/>
    </source>
</evidence>
<dbReference type="GO" id="GO:0016616">
    <property type="term" value="F:oxidoreductase activity, acting on the CH-OH group of donors, NAD or NADP as acceptor"/>
    <property type="evidence" value="ECO:0007669"/>
    <property type="project" value="UniProtKB-ARBA"/>
</dbReference>
<dbReference type="Proteomes" id="UP001066276">
    <property type="component" value="Chromosome 9"/>
</dbReference>
<feature type="binding site" evidence="5">
    <location>
        <position position="99"/>
    </location>
    <ligand>
        <name>substrate</name>
    </ligand>
</feature>
<accession>A0AAV7MRD2</accession>
<dbReference type="PRINTS" id="PR00069">
    <property type="entry name" value="ALDKETRDTASE"/>
</dbReference>
<evidence type="ECO:0000313" key="9">
    <source>
        <dbReference type="Proteomes" id="UP001066276"/>
    </source>
</evidence>
<evidence type="ECO:0000259" key="7">
    <source>
        <dbReference type="Pfam" id="PF00248"/>
    </source>
</evidence>
<dbReference type="AlphaFoldDB" id="A0AAV7MRD2"/>
<protein>
    <recommendedName>
        <fullName evidence="7">NADP-dependent oxidoreductase domain-containing protein</fullName>
    </recommendedName>
</protein>
<dbReference type="SUPFAM" id="SSF51430">
    <property type="entry name" value="NAD(P)-linked oxidoreductase"/>
    <property type="match status" value="1"/>
</dbReference>
<dbReference type="EMBL" id="JANPWB010000013">
    <property type="protein sequence ID" value="KAJ1106107.1"/>
    <property type="molecule type" value="Genomic_DNA"/>
</dbReference>
<evidence type="ECO:0000256" key="1">
    <source>
        <dbReference type="ARBA" id="ARBA00007905"/>
    </source>
</evidence>
<dbReference type="FunFam" id="3.20.20.100:FF:000002">
    <property type="entry name" value="2,5-diketo-D-gluconic acid reductase A"/>
    <property type="match status" value="1"/>
</dbReference>
<keyword evidence="9" id="KW-1185">Reference proteome</keyword>
<gene>
    <name evidence="8" type="ORF">NDU88_003510</name>
</gene>
<keyword evidence="2" id="KW-0521">NADP</keyword>
<evidence type="ECO:0000256" key="4">
    <source>
        <dbReference type="PIRSR" id="PIRSR000097-1"/>
    </source>
</evidence>